<dbReference type="PANTHER" id="PTHR44379:SF5">
    <property type="entry name" value="OXIDOREDUCTASE WITH IRON-SULFUR SUBUNIT"/>
    <property type="match status" value="1"/>
</dbReference>
<evidence type="ECO:0000256" key="4">
    <source>
        <dbReference type="ARBA" id="ARBA00023004"/>
    </source>
</evidence>
<evidence type="ECO:0000313" key="7">
    <source>
        <dbReference type="EMBL" id="GAA4725977.1"/>
    </source>
</evidence>
<organism evidence="7 8">
    <name type="scientific">Pedococcus ginsenosidimutans</name>
    <dbReference type="NCBI Taxonomy" id="490570"/>
    <lineage>
        <taxon>Bacteria</taxon>
        <taxon>Bacillati</taxon>
        <taxon>Actinomycetota</taxon>
        <taxon>Actinomycetes</taxon>
        <taxon>Micrococcales</taxon>
        <taxon>Intrasporangiaceae</taxon>
        <taxon>Pedococcus</taxon>
    </lineage>
</organism>
<evidence type="ECO:0000256" key="5">
    <source>
        <dbReference type="ARBA" id="ARBA00023014"/>
    </source>
</evidence>
<evidence type="ECO:0000313" key="8">
    <source>
        <dbReference type="Proteomes" id="UP001500556"/>
    </source>
</evidence>
<dbReference type="InterPro" id="IPR002888">
    <property type="entry name" value="2Fe-2S-bd"/>
</dbReference>
<dbReference type="Proteomes" id="UP001500556">
    <property type="component" value="Unassembled WGS sequence"/>
</dbReference>
<name>A0ABP8YBF2_9MICO</name>
<dbReference type="InterPro" id="IPR012675">
    <property type="entry name" value="Beta-grasp_dom_sf"/>
</dbReference>
<dbReference type="Pfam" id="PF00111">
    <property type="entry name" value="Fer2"/>
    <property type="match status" value="1"/>
</dbReference>
<protein>
    <submittedName>
        <fullName evidence="7">(2Fe-2S)-binding protein</fullName>
    </submittedName>
</protein>
<dbReference type="Pfam" id="PF01799">
    <property type="entry name" value="Fer2_2"/>
    <property type="match status" value="1"/>
</dbReference>
<dbReference type="PROSITE" id="PS00197">
    <property type="entry name" value="2FE2S_FER_1"/>
    <property type="match status" value="1"/>
</dbReference>
<dbReference type="PANTHER" id="PTHR44379">
    <property type="entry name" value="OXIDOREDUCTASE WITH IRON-SULFUR SUBUNIT"/>
    <property type="match status" value="1"/>
</dbReference>
<dbReference type="CDD" id="cd00207">
    <property type="entry name" value="fer2"/>
    <property type="match status" value="1"/>
</dbReference>
<evidence type="ECO:0000256" key="1">
    <source>
        <dbReference type="ARBA" id="ARBA00022714"/>
    </source>
</evidence>
<feature type="domain" description="2Fe-2S ferredoxin-type" evidence="6">
    <location>
        <begin position="10"/>
        <end position="86"/>
    </location>
</feature>
<evidence type="ECO:0000256" key="3">
    <source>
        <dbReference type="ARBA" id="ARBA00023002"/>
    </source>
</evidence>
<comment type="caution">
    <text evidence="7">The sequence shown here is derived from an EMBL/GenBank/DDBJ whole genome shotgun (WGS) entry which is preliminary data.</text>
</comment>
<keyword evidence="5" id="KW-0411">Iron-sulfur</keyword>
<gene>
    <name evidence="7" type="ORF">GCM10025782_25250</name>
</gene>
<dbReference type="InterPro" id="IPR006058">
    <property type="entry name" value="2Fe2S_fd_BS"/>
</dbReference>
<evidence type="ECO:0000259" key="6">
    <source>
        <dbReference type="PROSITE" id="PS51085"/>
    </source>
</evidence>
<proteinExistence type="predicted"/>
<dbReference type="InterPro" id="IPR036884">
    <property type="entry name" value="2Fe-2S-bd_dom_sf"/>
</dbReference>
<keyword evidence="3" id="KW-0560">Oxidoreductase</keyword>
<evidence type="ECO:0000256" key="2">
    <source>
        <dbReference type="ARBA" id="ARBA00022723"/>
    </source>
</evidence>
<dbReference type="PROSITE" id="PS51085">
    <property type="entry name" value="2FE2S_FER_2"/>
    <property type="match status" value="1"/>
</dbReference>
<dbReference type="Gene3D" id="1.10.150.120">
    <property type="entry name" value="[2Fe-2S]-binding domain"/>
    <property type="match status" value="1"/>
</dbReference>
<accession>A0ABP8YBF2</accession>
<dbReference type="RefSeq" id="WP_345503764.1">
    <property type="nucleotide sequence ID" value="NZ_BAABLO010000011.1"/>
</dbReference>
<dbReference type="InterPro" id="IPR001041">
    <property type="entry name" value="2Fe-2S_ferredoxin-type"/>
</dbReference>
<keyword evidence="4" id="KW-0408">Iron</keyword>
<dbReference type="EMBL" id="BAABLO010000011">
    <property type="protein sequence ID" value="GAA4725977.1"/>
    <property type="molecule type" value="Genomic_DNA"/>
</dbReference>
<keyword evidence="2" id="KW-0479">Metal-binding</keyword>
<reference evidence="8" key="1">
    <citation type="journal article" date="2019" name="Int. J. Syst. Evol. Microbiol.">
        <title>The Global Catalogue of Microorganisms (GCM) 10K type strain sequencing project: providing services to taxonomists for standard genome sequencing and annotation.</title>
        <authorList>
            <consortium name="The Broad Institute Genomics Platform"/>
            <consortium name="The Broad Institute Genome Sequencing Center for Infectious Disease"/>
            <person name="Wu L."/>
            <person name="Ma J."/>
        </authorList>
    </citation>
    <scope>NUCLEOTIDE SEQUENCE [LARGE SCALE GENOMIC DNA]</scope>
    <source>
        <strain evidence="8">JCM 18961</strain>
    </source>
</reference>
<dbReference type="Gene3D" id="3.10.20.30">
    <property type="match status" value="1"/>
</dbReference>
<keyword evidence="8" id="KW-1185">Reference proteome</keyword>
<dbReference type="InterPro" id="IPR051452">
    <property type="entry name" value="Diverse_Oxidoreductases"/>
</dbReference>
<keyword evidence="1" id="KW-0001">2Fe-2S</keyword>
<dbReference type="SUPFAM" id="SSF47741">
    <property type="entry name" value="CO dehydrogenase ISP C-domain like"/>
    <property type="match status" value="1"/>
</dbReference>
<dbReference type="SUPFAM" id="SSF54292">
    <property type="entry name" value="2Fe-2S ferredoxin-like"/>
    <property type="match status" value="1"/>
</dbReference>
<dbReference type="InterPro" id="IPR036010">
    <property type="entry name" value="2Fe-2S_ferredoxin-like_sf"/>
</dbReference>
<sequence length="183" mass="18964">MSDPVPEELLDVTVTVNGVPRHARVPARRLLSDFLRHDLGLTGTHVGCEHGVCGACTVLADGAPVRACLMFAVTAQAHAITTVEGLGTIEAMGPVQQAFTECHGLQCGFCTPGFLTTVTAYLEDHPHPTADEAREAISGNLCRCTGYQNIVKSVLRAAELRAEAAADASSTAARAVPGDGGGS</sequence>